<gene>
    <name evidence="1" type="ORF">S01H1_22738</name>
</gene>
<dbReference type="AlphaFoldDB" id="X0TW68"/>
<name>X0TW68_9ZZZZ</name>
<accession>X0TW68</accession>
<organism evidence="1">
    <name type="scientific">marine sediment metagenome</name>
    <dbReference type="NCBI Taxonomy" id="412755"/>
    <lineage>
        <taxon>unclassified sequences</taxon>
        <taxon>metagenomes</taxon>
        <taxon>ecological metagenomes</taxon>
    </lineage>
</organism>
<feature type="non-terminal residue" evidence="1">
    <location>
        <position position="1"/>
    </location>
</feature>
<feature type="non-terminal residue" evidence="1">
    <location>
        <position position="187"/>
    </location>
</feature>
<comment type="caution">
    <text evidence="1">The sequence shown here is derived from an EMBL/GenBank/DDBJ whole genome shotgun (WGS) entry which is preliminary data.</text>
</comment>
<dbReference type="EMBL" id="BARS01012906">
    <property type="protein sequence ID" value="GAF91426.1"/>
    <property type="molecule type" value="Genomic_DNA"/>
</dbReference>
<protein>
    <submittedName>
        <fullName evidence="1">Uncharacterized protein</fullName>
    </submittedName>
</protein>
<sequence>WEKMAPGQIAGSLQEAPIQKPRLKETTIQLCYLATRLAFSITEIDAWQNNKYVRAGQLIPQAIRQVMLPLTNQVDQFICYGDDMLNPLAFDRLGGAGKFKGLFNGFNTFRGGLGSDDDLGDKGDIISTYIRGRQALRQKGFDTGPYYILTDETTQTNAEQGNLIYTLGTKAITEYSSLMAEYKYKQG</sequence>
<evidence type="ECO:0000313" key="1">
    <source>
        <dbReference type="EMBL" id="GAF91426.1"/>
    </source>
</evidence>
<reference evidence="1" key="1">
    <citation type="journal article" date="2014" name="Front. Microbiol.">
        <title>High frequency of phylogenetically diverse reductive dehalogenase-homologous genes in deep subseafloor sedimentary metagenomes.</title>
        <authorList>
            <person name="Kawai M."/>
            <person name="Futagami T."/>
            <person name="Toyoda A."/>
            <person name="Takaki Y."/>
            <person name="Nishi S."/>
            <person name="Hori S."/>
            <person name="Arai W."/>
            <person name="Tsubouchi T."/>
            <person name="Morono Y."/>
            <person name="Uchiyama I."/>
            <person name="Ito T."/>
            <person name="Fujiyama A."/>
            <person name="Inagaki F."/>
            <person name="Takami H."/>
        </authorList>
    </citation>
    <scope>NUCLEOTIDE SEQUENCE</scope>
    <source>
        <strain evidence="1">Expedition CK06-06</strain>
    </source>
</reference>
<proteinExistence type="predicted"/>